<keyword evidence="3" id="KW-1185">Reference proteome</keyword>
<evidence type="ECO:0000256" key="1">
    <source>
        <dbReference type="SAM" id="MobiDB-lite"/>
    </source>
</evidence>
<dbReference type="AlphaFoldDB" id="A0A5P9P2H1"/>
<evidence type="ECO:0000313" key="2">
    <source>
        <dbReference type="EMBL" id="QFU82318.1"/>
    </source>
</evidence>
<sequence length="144" mass="16289">MTGAIEGFEQGLLAERKNLEQEALELFANGDEQEARDLITENVKNRLLESLSLGMDLSDEIEEETREKFGLREPEGRDNPGETTPASSQPMAQGGSNDMVYVYDEDLHEFPREHGSFTEETKRDRDNCGVKPPGNQRRSKTRND</sequence>
<evidence type="ECO:0000313" key="3">
    <source>
        <dbReference type="Proteomes" id="UP000326170"/>
    </source>
</evidence>
<organism evidence="2 3">
    <name type="scientific">Natronorubrum aibiense</name>
    <dbReference type="NCBI Taxonomy" id="348826"/>
    <lineage>
        <taxon>Archaea</taxon>
        <taxon>Methanobacteriati</taxon>
        <taxon>Methanobacteriota</taxon>
        <taxon>Stenosarchaea group</taxon>
        <taxon>Halobacteria</taxon>
        <taxon>Halobacteriales</taxon>
        <taxon>Natrialbaceae</taxon>
        <taxon>Natronorubrum</taxon>
    </lineage>
</organism>
<gene>
    <name evidence="2" type="ORF">GCU68_07160</name>
</gene>
<dbReference type="EMBL" id="CP045488">
    <property type="protein sequence ID" value="QFU82318.1"/>
    <property type="molecule type" value="Genomic_DNA"/>
</dbReference>
<dbReference type="Proteomes" id="UP000326170">
    <property type="component" value="Chromosome"/>
</dbReference>
<feature type="compositionally biased region" description="Basic and acidic residues" evidence="1">
    <location>
        <begin position="108"/>
        <end position="128"/>
    </location>
</feature>
<protein>
    <submittedName>
        <fullName evidence="2">Uncharacterized protein</fullName>
    </submittedName>
</protein>
<accession>A0A5P9P2H1</accession>
<feature type="compositionally biased region" description="Basic and acidic residues" evidence="1">
    <location>
        <begin position="65"/>
        <end position="80"/>
    </location>
</feature>
<dbReference type="OrthoDB" id="350559at2157"/>
<dbReference type="RefSeq" id="WP_152940221.1">
    <property type="nucleotide sequence ID" value="NZ_CP045488.1"/>
</dbReference>
<proteinExistence type="predicted"/>
<dbReference type="GeneID" id="42300813"/>
<dbReference type="KEGG" id="nas:GCU68_07160"/>
<feature type="compositionally biased region" description="Polar residues" evidence="1">
    <location>
        <begin position="81"/>
        <end position="96"/>
    </location>
</feature>
<reference evidence="2 3" key="1">
    <citation type="journal article" date="2007" name="Int. J. Syst. Evol. Microbiol.">
        <title>Natronorubrum sulfidifaciens sp. nov., an extremely haloalkaliphilic archaeon isolated from Aiding salt lake in Xin-Jiang, China.</title>
        <authorList>
            <person name="Cui H.L."/>
            <person name="Tohty D."/>
            <person name="Liu H.C."/>
            <person name="Liu S.J."/>
            <person name="Oren A."/>
            <person name="Zhou P.J."/>
        </authorList>
    </citation>
    <scope>NUCLEOTIDE SEQUENCE [LARGE SCALE GENOMIC DNA]</scope>
    <source>
        <strain evidence="2 3">7-3</strain>
    </source>
</reference>
<feature type="region of interest" description="Disordered" evidence="1">
    <location>
        <begin position="55"/>
        <end position="144"/>
    </location>
</feature>
<name>A0A5P9P2H1_9EURY</name>